<evidence type="ECO:0008006" key="3">
    <source>
        <dbReference type="Google" id="ProtNLM"/>
    </source>
</evidence>
<gene>
    <name evidence="1" type="ORF">RFI_32190</name>
</gene>
<dbReference type="SUPFAM" id="SSF48403">
    <property type="entry name" value="Ankyrin repeat"/>
    <property type="match status" value="1"/>
</dbReference>
<reference evidence="1 2" key="1">
    <citation type="journal article" date="2013" name="Curr. Biol.">
        <title>The Genome of the Foraminiferan Reticulomyxa filosa.</title>
        <authorList>
            <person name="Glockner G."/>
            <person name="Hulsmann N."/>
            <person name="Schleicher M."/>
            <person name="Noegel A.A."/>
            <person name="Eichinger L."/>
            <person name="Gallinger C."/>
            <person name="Pawlowski J."/>
            <person name="Sierra R."/>
            <person name="Euteneuer U."/>
            <person name="Pillet L."/>
            <person name="Moustafa A."/>
            <person name="Platzer M."/>
            <person name="Groth M."/>
            <person name="Szafranski K."/>
            <person name="Schliwa M."/>
        </authorList>
    </citation>
    <scope>NUCLEOTIDE SEQUENCE [LARGE SCALE GENOMIC DNA]</scope>
</reference>
<keyword evidence="2" id="KW-1185">Reference proteome</keyword>
<comment type="caution">
    <text evidence="1">The sequence shown here is derived from an EMBL/GenBank/DDBJ whole genome shotgun (WGS) entry which is preliminary data.</text>
</comment>
<accession>X6LUZ3</accession>
<organism evidence="1 2">
    <name type="scientific">Reticulomyxa filosa</name>
    <dbReference type="NCBI Taxonomy" id="46433"/>
    <lineage>
        <taxon>Eukaryota</taxon>
        <taxon>Sar</taxon>
        <taxon>Rhizaria</taxon>
        <taxon>Retaria</taxon>
        <taxon>Foraminifera</taxon>
        <taxon>Monothalamids</taxon>
        <taxon>Reticulomyxidae</taxon>
        <taxon>Reticulomyxa</taxon>
    </lineage>
</organism>
<dbReference type="EMBL" id="ASPP01028402">
    <property type="protein sequence ID" value="ETO05206.1"/>
    <property type="molecule type" value="Genomic_DNA"/>
</dbReference>
<name>X6LUZ3_RETFI</name>
<sequence length="314" mass="35625">MQQHLCNCLDCNIPANCLMIGLLYSSYHIASTHTVPLMEYLVENRGETLDLSVTSISSPRWMIPHVAASNGHHKLLCLYYQLGMCFDNKQSNSWSFTCGNINATDSRKLTALQICIANNYYHCVNVMLWQNVSIPLKAISNFLKSVPIEKLSPLVDDLLRFTCEIKHSRHLLSKTCLEKLPEDCIHLLAEYILPITSYKDAVALLNMLKNEREKEVKTIEEAFFATEATQTLDIENRIASVGFGGRSDLWTAFAPVNLKPPKPRHDAHDDTGNLFSTAASFFQDQTASQKLLFVSGTLIFLYIWWRRRSQSMSV</sequence>
<evidence type="ECO:0000313" key="1">
    <source>
        <dbReference type="EMBL" id="ETO05206.1"/>
    </source>
</evidence>
<protein>
    <recommendedName>
        <fullName evidence="3">Ankyrin repeat protein</fullName>
    </recommendedName>
</protein>
<proteinExistence type="predicted"/>
<dbReference type="Gene3D" id="1.25.40.20">
    <property type="entry name" value="Ankyrin repeat-containing domain"/>
    <property type="match status" value="1"/>
</dbReference>
<dbReference type="InterPro" id="IPR036770">
    <property type="entry name" value="Ankyrin_rpt-contain_sf"/>
</dbReference>
<evidence type="ECO:0000313" key="2">
    <source>
        <dbReference type="Proteomes" id="UP000023152"/>
    </source>
</evidence>
<dbReference type="Proteomes" id="UP000023152">
    <property type="component" value="Unassembled WGS sequence"/>
</dbReference>
<dbReference type="AlphaFoldDB" id="X6LUZ3"/>